<protein>
    <submittedName>
        <fullName evidence="6">LCP family protein</fullName>
    </submittedName>
</protein>
<dbReference type="PANTHER" id="PTHR33392:SF6">
    <property type="entry name" value="POLYISOPRENYL-TEICHOIC ACID--PEPTIDOGLYCAN TEICHOIC ACID TRANSFERASE TAGU"/>
    <property type="match status" value="1"/>
</dbReference>
<gene>
    <name evidence="6" type="ORF">RWE15_13930</name>
</gene>
<reference evidence="6 7" key="1">
    <citation type="submission" date="2023-10" db="EMBL/GenBank/DDBJ databases">
        <title>Virgibacillus halophilus 5B73C genome.</title>
        <authorList>
            <person name="Miliotis G."/>
            <person name="Sengupta P."/>
            <person name="Hameed A."/>
            <person name="Chuvochina M."/>
            <person name="Mcdonagh F."/>
            <person name="Simpson A.C."/>
            <person name="Singh N.K."/>
            <person name="Rekha P.D."/>
            <person name="Raman K."/>
            <person name="Hugenholtz P."/>
            <person name="Venkateswaran K."/>
        </authorList>
    </citation>
    <scope>NUCLEOTIDE SEQUENCE [LARGE SCALE GENOMIC DNA]</scope>
    <source>
        <strain evidence="6 7">5B73C</strain>
    </source>
</reference>
<dbReference type="Proteomes" id="UP001281447">
    <property type="component" value="Unassembled WGS sequence"/>
</dbReference>
<evidence type="ECO:0000256" key="3">
    <source>
        <dbReference type="ARBA" id="ARBA00022968"/>
    </source>
</evidence>
<keyword evidence="4" id="KW-0472">Membrane</keyword>
<evidence type="ECO:0000256" key="2">
    <source>
        <dbReference type="ARBA" id="ARBA00022692"/>
    </source>
</evidence>
<comment type="similarity">
    <text evidence="1">Belongs to the LytR/CpsA/Psr (LCP) family.</text>
</comment>
<dbReference type="Pfam" id="PF03816">
    <property type="entry name" value="LytR_cpsA_psr"/>
    <property type="match status" value="1"/>
</dbReference>
<comment type="caution">
    <text evidence="6">The sequence shown here is derived from an EMBL/GenBank/DDBJ whole genome shotgun (WGS) entry which is preliminary data.</text>
</comment>
<dbReference type="RefSeq" id="WP_390356242.1">
    <property type="nucleotide sequence ID" value="NZ_JBHUIZ010000012.1"/>
</dbReference>
<keyword evidence="3" id="KW-0735">Signal-anchor</keyword>
<feature type="domain" description="Cell envelope-related transcriptional attenuator" evidence="5">
    <location>
        <begin position="89"/>
        <end position="236"/>
    </location>
</feature>
<evidence type="ECO:0000256" key="1">
    <source>
        <dbReference type="ARBA" id="ARBA00006068"/>
    </source>
</evidence>
<sequence length="318" mass="35610">MEQKRARRRQRKPKRMWKRFVMLIVLLAVVGGSLYAFSIYSNAKGTVNGKMHKDVSAIDTSVAKQKLKAGKPLNILLLGVDKRPGDSGRSDALMVLSLNPKKDEMKLISIPRDTRTEIAGKGTMDKINHAYAFGGTDMSVATVENMFDMDLDYYVEVNMQGLSKLVDTIGGITVDNQIDWYDEGYYKKGFHWTKGKLHLDGEQALGYVRMRHLDPEGDFGRTKRQRMVIQAIVDKGASIASVGKINSLIDVLGSNMTTNMDFADMKTLLLGYKNTRKHSESYMLQGTGQKINGIYYYVVPETELQKVNGMINGSKSDS</sequence>
<dbReference type="NCBIfam" id="TIGR00350">
    <property type="entry name" value="lytR_cpsA_psr"/>
    <property type="match status" value="1"/>
</dbReference>
<keyword evidence="7" id="KW-1185">Reference proteome</keyword>
<evidence type="ECO:0000313" key="7">
    <source>
        <dbReference type="Proteomes" id="UP001281447"/>
    </source>
</evidence>
<dbReference type="EMBL" id="JAWDIP010000003">
    <property type="protein sequence ID" value="MDY0395325.1"/>
    <property type="molecule type" value="Genomic_DNA"/>
</dbReference>
<keyword evidence="2" id="KW-0812">Transmembrane</keyword>
<accession>A0ABU5C7Y9</accession>
<dbReference type="Gene3D" id="3.40.630.190">
    <property type="entry name" value="LCP protein"/>
    <property type="match status" value="1"/>
</dbReference>
<evidence type="ECO:0000256" key="4">
    <source>
        <dbReference type="ARBA" id="ARBA00022989"/>
    </source>
</evidence>
<keyword evidence="4" id="KW-1133">Transmembrane helix</keyword>
<proteinExistence type="inferred from homology"/>
<dbReference type="PANTHER" id="PTHR33392">
    <property type="entry name" value="POLYISOPRENYL-TEICHOIC ACID--PEPTIDOGLYCAN TEICHOIC ACID TRANSFERASE TAGU"/>
    <property type="match status" value="1"/>
</dbReference>
<evidence type="ECO:0000259" key="5">
    <source>
        <dbReference type="Pfam" id="PF03816"/>
    </source>
</evidence>
<organism evidence="6 7">
    <name type="scientific">Tigheibacillus halophilus</name>
    <dbReference type="NCBI Taxonomy" id="361280"/>
    <lineage>
        <taxon>Bacteria</taxon>
        <taxon>Bacillati</taxon>
        <taxon>Bacillota</taxon>
        <taxon>Bacilli</taxon>
        <taxon>Bacillales</taxon>
        <taxon>Bacillaceae</taxon>
        <taxon>Tigheibacillus</taxon>
    </lineage>
</organism>
<dbReference type="InterPro" id="IPR004474">
    <property type="entry name" value="LytR_CpsA_psr"/>
</dbReference>
<evidence type="ECO:0000313" key="6">
    <source>
        <dbReference type="EMBL" id="MDY0395325.1"/>
    </source>
</evidence>
<name>A0ABU5C7Y9_9BACI</name>
<dbReference type="InterPro" id="IPR050922">
    <property type="entry name" value="LytR/CpsA/Psr_CW_biosynth"/>
</dbReference>